<comment type="caution">
    <text evidence="2">The sequence shown here is derived from an EMBL/GenBank/DDBJ whole genome shotgun (WGS) entry which is preliminary data.</text>
</comment>
<reference evidence="3" key="1">
    <citation type="journal article" date="2019" name="Int. J. Syst. Evol. Microbiol.">
        <title>The Global Catalogue of Microorganisms (GCM) 10K type strain sequencing project: providing services to taxonomists for standard genome sequencing and annotation.</title>
        <authorList>
            <consortium name="The Broad Institute Genomics Platform"/>
            <consortium name="The Broad Institute Genome Sequencing Center for Infectious Disease"/>
            <person name="Wu L."/>
            <person name="Ma J."/>
        </authorList>
    </citation>
    <scope>NUCLEOTIDE SEQUENCE [LARGE SCALE GENOMIC DNA]</scope>
    <source>
        <strain evidence="3">CGMCC 4.7466</strain>
    </source>
</reference>
<dbReference type="InterPro" id="IPR015915">
    <property type="entry name" value="Kelch-typ_b-propeller"/>
</dbReference>
<dbReference type="Gene3D" id="2.120.10.80">
    <property type="entry name" value="Kelch-type beta propeller"/>
    <property type="match status" value="1"/>
</dbReference>
<gene>
    <name evidence="2" type="ORF">ACFPFU_12355</name>
</gene>
<accession>A0ABV9T183</accession>
<dbReference type="InterPro" id="IPR051677">
    <property type="entry name" value="AfsR-DnrI-RedD_regulator"/>
</dbReference>
<dbReference type="Proteomes" id="UP001595818">
    <property type="component" value="Unassembled WGS sequence"/>
</dbReference>
<evidence type="ECO:0000256" key="1">
    <source>
        <dbReference type="SAM" id="Phobius"/>
    </source>
</evidence>
<dbReference type="SUPFAM" id="SSF117281">
    <property type="entry name" value="Kelch motif"/>
    <property type="match status" value="1"/>
</dbReference>
<keyword evidence="1" id="KW-0472">Membrane</keyword>
<keyword evidence="1" id="KW-1133">Transmembrane helix</keyword>
<evidence type="ECO:0008006" key="4">
    <source>
        <dbReference type="Google" id="ProtNLM"/>
    </source>
</evidence>
<protein>
    <recommendedName>
        <fullName evidence="4">DNA-binding transcriptional activator of the SARP family</fullName>
    </recommendedName>
</protein>
<keyword evidence="1" id="KW-0812">Transmembrane</keyword>
<dbReference type="RefSeq" id="WP_377064913.1">
    <property type="nucleotide sequence ID" value="NZ_JBHSJJ010000006.1"/>
</dbReference>
<evidence type="ECO:0000313" key="2">
    <source>
        <dbReference type="EMBL" id="MFC4872482.1"/>
    </source>
</evidence>
<proteinExistence type="predicted"/>
<feature type="transmembrane region" description="Helical" evidence="1">
    <location>
        <begin position="551"/>
        <end position="568"/>
    </location>
</feature>
<dbReference type="PANTHER" id="PTHR35807">
    <property type="entry name" value="TRANSCRIPTIONAL REGULATOR REDD-RELATED"/>
    <property type="match status" value="1"/>
</dbReference>
<keyword evidence="3" id="KW-1185">Reference proteome</keyword>
<sequence length="840" mass="96443">MKIFYTVLLIIFIFFSSSAQFTTKTGLYFSSHETVQDYRTSLKISPDKRLDLEKGMTLSFDISFRPGDGDYGYVVRIIGDEGVHLDLVTHTTSYSTNFWLVNQDSTLFSLGWKDLKDIHYDQWVGVKINIDPLREEVSLTFHDWEQKKKLPQIKGISHPTIVFGAQREPNLVSTDVAPMTLRHIRIADHAGKILRHWELSKHVENLVYDEISGAAAEVLNPVWKIDDHVKWQQVGHLNKKNIVGVCTDDLNNRVFIIGRDTLSIYEINSKQTVSIPYQQGKPYNCRSNTFIYDPLNDHIINYNFDTDAHNVLDIQTGVWSLPGGNCNQLPAYWHHNKAIMDNTLVTFGGYGYYTYKNILLQSSLTDPRWQKMEAKGLIEPRYLSAWGEDTKEGNWYIFGGYGSKSGSQQISPRHYLDLHRFDPKSRTLEKVWNTTIEKRKSKVPASSLVPSENHDGFYALLFDNSQYHTHLQLAKIRKDISEVNFYQDSIPYTFLDTDSWSTLYLNESSQELIALTHHGDEIKLFSQAFPPMLPADIHQDIVSPFHWKERALWLTGILALFIILALVFKRKSKIPLPLHEGLPVSEVKAVVPPRSGGFYFLGGFLVFDSTGKDITSEFTPTLKLLFLLIYFYSARSGKGINSTQLTEYVWPEKTDNSARNNRNVNIRKLRLLLEKTGNVEVKNDNTYWKIVLPDNVFSDYEHLYGLADQVKSFKDNLNDQGLAEFLHYAGQGELCPSVQTEWIDKYKVDLSNRIIDELSVLLEAIPWEKANYPLMAQIASSILKHDVLNEEALQIKCTALYLMGKKGIAKHCYDKFCTEYKNSMGSDFPMKFKSLLKVYS</sequence>
<dbReference type="EMBL" id="JBHSJJ010000006">
    <property type="protein sequence ID" value="MFC4872482.1"/>
    <property type="molecule type" value="Genomic_DNA"/>
</dbReference>
<name>A0ABV9T183_9BACT</name>
<dbReference type="PANTHER" id="PTHR35807:SF1">
    <property type="entry name" value="TRANSCRIPTIONAL REGULATOR REDD"/>
    <property type="match status" value="1"/>
</dbReference>
<evidence type="ECO:0000313" key="3">
    <source>
        <dbReference type="Proteomes" id="UP001595818"/>
    </source>
</evidence>
<organism evidence="2 3">
    <name type="scientific">Negadavirga shengliensis</name>
    <dbReference type="NCBI Taxonomy" id="1389218"/>
    <lineage>
        <taxon>Bacteria</taxon>
        <taxon>Pseudomonadati</taxon>
        <taxon>Bacteroidota</taxon>
        <taxon>Cytophagia</taxon>
        <taxon>Cytophagales</taxon>
        <taxon>Cyclobacteriaceae</taxon>
        <taxon>Negadavirga</taxon>
    </lineage>
</organism>